<dbReference type="EMBL" id="LR593887">
    <property type="protein sequence ID" value="VTS05867.1"/>
    <property type="molecule type" value="Genomic_DNA"/>
</dbReference>
<protein>
    <recommendedName>
        <fullName evidence="3">Carboxypeptidase regulatory-like domain-containing protein</fullName>
    </recommendedName>
</protein>
<evidence type="ECO:0000313" key="2">
    <source>
        <dbReference type="Proteomes" id="UP000464378"/>
    </source>
</evidence>
<evidence type="ECO:0008006" key="3">
    <source>
        <dbReference type="Google" id="ProtNLM"/>
    </source>
</evidence>
<dbReference type="AlphaFoldDB" id="A0A6C2YTP0"/>
<organism evidence="1">
    <name type="scientific">Tuwongella immobilis</name>
    <dbReference type="NCBI Taxonomy" id="692036"/>
    <lineage>
        <taxon>Bacteria</taxon>
        <taxon>Pseudomonadati</taxon>
        <taxon>Planctomycetota</taxon>
        <taxon>Planctomycetia</taxon>
        <taxon>Gemmatales</taxon>
        <taxon>Gemmataceae</taxon>
        <taxon>Tuwongella</taxon>
    </lineage>
</organism>
<dbReference type="RefSeq" id="WP_162659356.1">
    <property type="nucleotide sequence ID" value="NZ_LR593887.1"/>
</dbReference>
<gene>
    <name evidence="1" type="ORF">GMBLW1_49410</name>
</gene>
<name>A0A6C2YTP0_9BACT</name>
<accession>A0A6C2YTP0</accession>
<evidence type="ECO:0000313" key="1">
    <source>
        <dbReference type="EMBL" id="VIP04252.1"/>
    </source>
</evidence>
<dbReference type="Proteomes" id="UP000464378">
    <property type="component" value="Chromosome"/>
</dbReference>
<sequence length="155" mass="16514">MRLAHGRIRWLGMLGIGVVWLGMVGCGESGPKKVPVSGRVTVNGQPAAMVRVQFLHEDSTLPGNLKMPVGLTDEQGNFALSTDGDKDGAVAGEYRITLEWLSGNSLSAYDKLAGRFANPQSTQFRATVGNAATTVPPLELTLPESAILTQPPRTR</sequence>
<dbReference type="KEGG" id="tim:GMBLW1_49410"/>
<reference evidence="1" key="1">
    <citation type="submission" date="2019-04" db="EMBL/GenBank/DDBJ databases">
        <authorList>
            <consortium name="Science for Life Laboratories"/>
        </authorList>
    </citation>
    <scope>NUCLEOTIDE SEQUENCE</scope>
    <source>
        <strain evidence="1">MBLW1</strain>
    </source>
</reference>
<dbReference type="EMBL" id="LR586016">
    <property type="protein sequence ID" value="VIP04252.1"/>
    <property type="molecule type" value="Genomic_DNA"/>
</dbReference>
<keyword evidence="2" id="KW-1185">Reference proteome</keyword>
<proteinExistence type="predicted"/>
<dbReference type="PROSITE" id="PS51257">
    <property type="entry name" value="PROKAR_LIPOPROTEIN"/>
    <property type="match status" value="1"/>
</dbReference>
<dbReference type="InParanoid" id="A0A6C2YTP0"/>